<keyword evidence="2" id="KW-1185">Reference proteome</keyword>
<accession>A0A9W6GSR9</accession>
<gene>
    <name evidence="1" type="ORF">LMG27198_13580</name>
</gene>
<sequence>MSPEIPENPADAEACLLIQSAIGEALRISTREAVHEPLPRCFALLMLRIAFAQFVHDFAHDEAHDAGSDSPIAVEFPAKP</sequence>
<reference evidence="1" key="1">
    <citation type="journal article" date="2023" name="Int. J. Syst. Evol. Microbiol.">
        <title>Methylocystis iwaonis sp. nov., a type II methane-oxidizing bacterium from surface soil of a rice paddy field in Japan, and emended description of the genus Methylocystis (ex Whittenbury et al. 1970) Bowman et al. 1993.</title>
        <authorList>
            <person name="Kaise H."/>
            <person name="Sawadogo J.B."/>
            <person name="Alam M.S."/>
            <person name="Ueno C."/>
            <person name="Dianou D."/>
            <person name="Shinjo R."/>
            <person name="Asakawa S."/>
        </authorList>
    </citation>
    <scope>NUCLEOTIDE SEQUENCE</scope>
    <source>
        <strain evidence="1">LMG27198</strain>
    </source>
</reference>
<evidence type="ECO:0000313" key="1">
    <source>
        <dbReference type="EMBL" id="GLI92366.1"/>
    </source>
</evidence>
<protein>
    <submittedName>
        <fullName evidence="1">Uncharacterized protein</fullName>
    </submittedName>
</protein>
<organism evidence="1 2">
    <name type="scientific">Methylocystis echinoides</name>
    <dbReference type="NCBI Taxonomy" id="29468"/>
    <lineage>
        <taxon>Bacteria</taxon>
        <taxon>Pseudomonadati</taxon>
        <taxon>Pseudomonadota</taxon>
        <taxon>Alphaproteobacteria</taxon>
        <taxon>Hyphomicrobiales</taxon>
        <taxon>Methylocystaceae</taxon>
        <taxon>Methylocystis</taxon>
    </lineage>
</organism>
<proteinExistence type="predicted"/>
<dbReference type="Proteomes" id="UP001144323">
    <property type="component" value="Unassembled WGS sequence"/>
</dbReference>
<comment type="caution">
    <text evidence="1">The sequence shown here is derived from an EMBL/GenBank/DDBJ whole genome shotgun (WGS) entry which is preliminary data.</text>
</comment>
<dbReference type="EMBL" id="BSEC01000001">
    <property type="protein sequence ID" value="GLI92366.1"/>
    <property type="molecule type" value="Genomic_DNA"/>
</dbReference>
<dbReference type="AlphaFoldDB" id="A0A9W6GSR9"/>
<evidence type="ECO:0000313" key="2">
    <source>
        <dbReference type="Proteomes" id="UP001144323"/>
    </source>
</evidence>
<name>A0A9W6GSR9_9HYPH</name>
<dbReference type="RefSeq" id="WP_281801542.1">
    <property type="nucleotide sequence ID" value="NZ_BSEC01000001.1"/>
</dbReference>